<evidence type="ECO:0000256" key="1">
    <source>
        <dbReference type="SAM" id="MobiDB-lite"/>
    </source>
</evidence>
<organism evidence="2 3">
    <name type="scientific">Oryza sativa subsp. japonica</name>
    <name type="common">Rice</name>
    <dbReference type="NCBI Taxonomy" id="39947"/>
    <lineage>
        <taxon>Eukaryota</taxon>
        <taxon>Viridiplantae</taxon>
        <taxon>Streptophyta</taxon>
        <taxon>Embryophyta</taxon>
        <taxon>Tracheophyta</taxon>
        <taxon>Spermatophyta</taxon>
        <taxon>Magnoliopsida</taxon>
        <taxon>Liliopsida</taxon>
        <taxon>Poales</taxon>
        <taxon>Poaceae</taxon>
        <taxon>BOP clade</taxon>
        <taxon>Oryzoideae</taxon>
        <taxon>Oryzeae</taxon>
        <taxon>Oryzinae</taxon>
        <taxon>Oryza</taxon>
        <taxon>Oryza sativa</taxon>
    </lineage>
</organism>
<protein>
    <submittedName>
        <fullName evidence="2">Os05g0275600 protein</fullName>
    </submittedName>
</protein>
<dbReference type="EMBL" id="AP014961">
    <property type="protein sequence ID" value="BAS93112.1"/>
    <property type="molecule type" value="Genomic_DNA"/>
</dbReference>
<dbReference type="Gramene" id="Os05t0275600-01">
    <property type="protein sequence ID" value="Os05t0275600-01"/>
    <property type="gene ID" value="Os05g0275600"/>
</dbReference>
<reference evidence="2 3" key="3">
    <citation type="journal article" date="2013" name="Rice">
        <title>Improvement of the Oryza sativa Nipponbare reference genome using next generation sequence and optical map data.</title>
        <authorList>
            <person name="Kawahara Y."/>
            <person name="de la Bastide M."/>
            <person name="Hamilton J.P."/>
            <person name="Kanamori H."/>
            <person name="McCombie W.R."/>
            <person name="Ouyang S."/>
            <person name="Schwartz D.C."/>
            <person name="Tanaka T."/>
            <person name="Wu J."/>
            <person name="Zhou S."/>
            <person name="Childs K.L."/>
            <person name="Davidson R.M."/>
            <person name="Lin H."/>
            <person name="Quesada-Ocampo L."/>
            <person name="Vaillancourt B."/>
            <person name="Sakai H."/>
            <person name="Lee S.S."/>
            <person name="Kim J."/>
            <person name="Numa H."/>
            <person name="Itoh T."/>
            <person name="Buell C.R."/>
            <person name="Matsumoto T."/>
        </authorList>
    </citation>
    <scope>NUCLEOTIDE SEQUENCE [LARGE SCALE GENOMIC DNA]</scope>
    <source>
        <strain evidence="3">cv. Nipponbare</strain>
    </source>
</reference>
<keyword evidence="3" id="KW-1185">Reference proteome</keyword>
<feature type="region of interest" description="Disordered" evidence="1">
    <location>
        <begin position="1"/>
        <end position="28"/>
    </location>
</feature>
<name>A0A0P0WK20_ORYSJ</name>
<proteinExistence type="predicted"/>
<reference evidence="3" key="1">
    <citation type="journal article" date="2005" name="Nature">
        <title>The map-based sequence of the rice genome.</title>
        <authorList>
            <consortium name="International rice genome sequencing project (IRGSP)"/>
            <person name="Matsumoto T."/>
            <person name="Wu J."/>
            <person name="Kanamori H."/>
            <person name="Katayose Y."/>
            <person name="Fujisawa M."/>
            <person name="Namiki N."/>
            <person name="Mizuno H."/>
            <person name="Yamamoto K."/>
            <person name="Antonio B.A."/>
            <person name="Baba T."/>
            <person name="Sakata K."/>
            <person name="Nagamura Y."/>
            <person name="Aoki H."/>
            <person name="Arikawa K."/>
            <person name="Arita K."/>
            <person name="Bito T."/>
            <person name="Chiden Y."/>
            <person name="Fujitsuka N."/>
            <person name="Fukunaka R."/>
            <person name="Hamada M."/>
            <person name="Harada C."/>
            <person name="Hayashi A."/>
            <person name="Hijishita S."/>
            <person name="Honda M."/>
            <person name="Hosokawa S."/>
            <person name="Ichikawa Y."/>
            <person name="Idonuma A."/>
            <person name="Iijima M."/>
            <person name="Ikeda M."/>
            <person name="Ikeno M."/>
            <person name="Ito K."/>
            <person name="Ito S."/>
            <person name="Ito T."/>
            <person name="Ito Y."/>
            <person name="Ito Y."/>
            <person name="Iwabuchi A."/>
            <person name="Kamiya K."/>
            <person name="Karasawa W."/>
            <person name="Kurita K."/>
            <person name="Katagiri S."/>
            <person name="Kikuta A."/>
            <person name="Kobayashi H."/>
            <person name="Kobayashi N."/>
            <person name="Machita K."/>
            <person name="Maehara T."/>
            <person name="Masukawa M."/>
            <person name="Mizubayashi T."/>
            <person name="Mukai Y."/>
            <person name="Nagasaki H."/>
            <person name="Nagata Y."/>
            <person name="Naito S."/>
            <person name="Nakashima M."/>
            <person name="Nakama Y."/>
            <person name="Nakamichi Y."/>
            <person name="Nakamura M."/>
            <person name="Meguro A."/>
            <person name="Negishi M."/>
            <person name="Ohta I."/>
            <person name="Ohta T."/>
            <person name="Okamoto M."/>
            <person name="Ono N."/>
            <person name="Saji S."/>
            <person name="Sakaguchi M."/>
            <person name="Sakai K."/>
            <person name="Shibata M."/>
            <person name="Shimokawa T."/>
            <person name="Song J."/>
            <person name="Takazaki Y."/>
            <person name="Terasawa K."/>
            <person name="Tsugane M."/>
            <person name="Tsuji K."/>
            <person name="Ueda S."/>
            <person name="Waki K."/>
            <person name="Yamagata H."/>
            <person name="Yamamoto M."/>
            <person name="Yamamoto S."/>
            <person name="Yamane H."/>
            <person name="Yoshiki S."/>
            <person name="Yoshihara R."/>
            <person name="Yukawa K."/>
            <person name="Zhong H."/>
            <person name="Yano M."/>
            <person name="Yuan Q."/>
            <person name="Ouyang S."/>
            <person name="Liu J."/>
            <person name="Jones K.M."/>
            <person name="Gansberger K."/>
            <person name="Moffat K."/>
            <person name="Hill J."/>
            <person name="Bera J."/>
            <person name="Fadrosh D."/>
            <person name="Jin S."/>
            <person name="Johri S."/>
            <person name="Kim M."/>
            <person name="Overton L."/>
            <person name="Reardon M."/>
            <person name="Tsitrin T."/>
            <person name="Vuong H."/>
            <person name="Weaver B."/>
            <person name="Ciecko A."/>
            <person name="Tallon L."/>
            <person name="Jackson J."/>
            <person name="Pai G."/>
            <person name="Aken S.V."/>
            <person name="Utterback T."/>
            <person name="Reidmuller S."/>
            <person name="Feldblyum T."/>
            <person name="Hsiao J."/>
            <person name="Zismann V."/>
            <person name="Iobst S."/>
            <person name="de Vazeille A.R."/>
            <person name="Buell C.R."/>
            <person name="Ying K."/>
            <person name="Li Y."/>
            <person name="Lu T."/>
            <person name="Huang Y."/>
            <person name="Zhao Q."/>
            <person name="Feng Q."/>
            <person name="Zhang L."/>
            <person name="Zhu J."/>
            <person name="Weng Q."/>
            <person name="Mu J."/>
            <person name="Lu Y."/>
            <person name="Fan D."/>
            <person name="Liu Y."/>
            <person name="Guan J."/>
            <person name="Zhang Y."/>
            <person name="Yu S."/>
            <person name="Liu X."/>
            <person name="Zhang Y."/>
            <person name="Hong G."/>
            <person name="Han B."/>
            <person name="Choisne N."/>
            <person name="Demange N."/>
            <person name="Orjeda G."/>
            <person name="Samain S."/>
            <person name="Cattolico L."/>
            <person name="Pelletier E."/>
            <person name="Couloux A."/>
            <person name="Segurens B."/>
            <person name="Wincker P."/>
            <person name="D'Hont A."/>
            <person name="Scarpelli C."/>
            <person name="Weissenbach J."/>
            <person name="Salanoubat M."/>
            <person name="Quetier F."/>
            <person name="Yu Y."/>
            <person name="Kim H.R."/>
            <person name="Rambo T."/>
            <person name="Currie J."/>
            <person name="Collura K."/>
            <person name="Luo M."/>
            <person name="Yang T."/>
            <person name="Ammiraju J.S.S."/>
            <person name="Engler F."/>
            <person name="Soderlund C."/>
            <person name="Wing R.A."/>
            <person name="Palmer L.E."/>
            <person name="de la Bastide M."/>
            <person name="Spiegel L."/>
            <person name="Nascimento L."/>
            <person name="Zutavern T."/>
            <person name="O'Shaughnessy A."/>
            <person name="Dike S."/>
            <person name="Dedhia N."/>
            <person name="Preston R."/>
            <person name="Balija V."/>
            <person name="McCombie W.R."/>
            <person name="Chow T."/>
            <person name="Chen H."/>
            <person name="Chung M."/>
            <person name="Chen C."/>
            <person name="Shaw J."/>
            <person name="Wu H."/>
            <person name="Hsiao K."/>
            <person name="Chao Y."/>
            <person name="Chu M."/>
            <person name="Cheng C."/>
            <person name="Hour A."/>
            <person name="Lee P."/>
            <person name="Lin S."/>
            <person name="Lin Y."/>
            <person name="Liou J."/>
            <person name="Liu S."/>
            <person name="Hsing Y."/>
            <person name="Raghuvanshi S."/>
            <person name="Mohanty A."/>
            <person name="Bharti A.K."/>
            <person name="Gaur A."/>
            <person name="Gupta V."/>
            <person name="Kumar D."/>
            <person name="Ravi V."/>
            <person name="Vij S."/>
            <person name="Kapur A."/>
            <person name="Khurana P."/>
            <person name="Khurana P."/>
            <person name="Khurana J.P."/>
            <person name="Tyagi A.K."/>
            <person name="Gaikwad K."/>
            <person name="Singh A."/>
            <person name="Dalal V."/>
            <person name="Srivastava S."/>
            <person name="Dixit A."/>
            <person name="Pal A.K."/>
            <person name="Ghazi I.A."/>
            <person name="Yadav M."/>
            <person name="Pandit A."/>
            <person name="Bhargava A."/>
            <person name="Sureshbabu K."/>
            <person name="Batra K."/>
            <person name="Sharma T.R."/>
            <person name="Mohapatra T."/>
            <person name="Singh N.K."/>
            <person name="Messing J."/>
            <person name="Nelson A.B."/>
            <person name="Fuks G."/>
            <person name="Kavchok S."/>
            <person name="Keizer G."/>
            <person name="Linton E."/>
            <person name="Llaca V."/>
            <person name="Song R."/>
            <person name="Tanyolac B."/>
            <person name="Young S."/>
            <person name="Ho-Il K."/>
            <person name="Hahn J.H."/>
            <person name="Sangsakoo G."/>
            <person name="Vanavichit A."/>
            <person name="de Mattos Luiz.A.T."/>
            <person name="Zimmer P.D."/>
            <person name="Malone G."/>
            <person name="Dellagostin O."/>
            <person name="de Oliveira A.C."/>
            <person name="Bevan M."/>
            <person name="Bancroft I."/>
            <person name="Minx P."/>
            <person name="Cordum H."/>
            <person name="Wilson R."/>
            <person name="Cheng Z."/>
            <person name="Jin W."/>
            <person name="Jiang J."/>
            <person name="Leong S.A."/>
            <person name="Iwama H."/>
            <person name="Gojobori T."/>
            <person name="Itoh T."/>
            <person name="Niimura Y."/>
            <person name="Fujii Y."/>
            <person name="Habara T."/>
            <person name="Sakai H."/>
            <person name="Sato Y."/>
            <person name="Wilson G."/>
            <person name="Kumar K."/>
            <person name="McCouch S."/>
            <person name="Juretic N."/>
            <person name="Hoen D."/>
            <person name="Wright S."/>
            <person name="Bruskiewich R."/>
            <person name="Bureau T."/>
            <person name="Miyao A."/>
            <person name="Hirochika H."/>
            <person name="Nishikawa T."/>
            <person name="Kadowaki K."/>
            <person name="Sugiura M."/>
            <person name="Burr B."/>
            <person name="Sasaki T."/>
        </authorList>
    </citation>
    <scope>NUCLEOTIDE SEQUENCE [LARGE SCALE GENOMIC DNA]</scope>
    <source>
        <strain evidence="3">cv. Nipponbare</strain>
    </source>
</reference>
<feature type="compositionally biased region" description="Basic and acidic residues" evidence="1">
    <location>
        <begin position="14"/>
        <end position="28"/>
    </location>
</feature>
<dbReference type="ExpressionAtlas" id="A0A0P0WK20">
    <property type="expression patterns" value="baseline and differential"/>
</dbReference>
<dbReference type="Proteomes" id="UP000059680">
    <property type="component" value="Chromosome 5"/>
</dbReference>
<evidence type="ECO:0000313" key="3">
    <source>
        <dbReference type="Proteomes" id="UP000059680"/>
    </source>
</evidence>
<sequence length="112" mass="12969">MVDPFASEGSQYDPSKDPERKSKSKDPGWKYCFWPDLSNRDLIHCSLCGKQMIAGFKRVSNILQQDLEMCSAAVPQYYHSYHERDESISEEEFENWQISQLTPLLLSANAKF</sequence>
<evidence type="ECO:0000313" key="2">
    <source>
        <dbReference type="EMBL" id="BAS93112.1"/>
    </source>
</evidence>
<reference evidence="2 3" key="2">
    <citation type="journal article" date="2013" name="Plant Cell Physiol.">
        <title>Rice Annotation Project Database (RAP-DB): an integrative and interactive database for rice genomics.</title>
        <authorList>
            <person name="Sakai H."/>
            <person name="Lee S.S."/>
            <person name="Tanaka T."/>
            <person name="Numa H."/>
            <person name="Kim J."/>
            <person name="Kawahara Y."/>
            <person name="Wakimoto H."/>
            <person name="Yang C.C."/>
            <person name="Iwamoto M."/>
            <person name="Abe T."/>
            <person name="Yamada Y."/>
            <person name="Muto A."/>
            <person name="Inokuchi H."/>
            <person name="Ikemura T."/>
            <person name="Matsumoto T."/>
            <person name="Sasaki T."/>
            <person name="Itoh T."/>
        </authorList>
    </citation>
    <scope>NUCLEOTIDE SEQUENCE [LARGE SCALE GENOMIC DNA]</scope>
    <source>
        <strain evidence="3">cv. Nipponbare</strain>
    </source>
</reference>
<accession>A0A0P0WK20</accession>
<gene>
    <name evidence="2" type="ordered locus">Os05g0275600</name>
    <name evidence="2" type="ORF">OSNPB_050275600</name>
</gene>
<dbReference type="AlphaFoldDB" id="A0A0P0WK20"/>